<sequence>MVLISHGFSIRVFGDNAFSLPSSAKKMGYALMDRVNINIINDYSYRIGTVFIRGVKLKCDALHSLRTNLQDPNNVLQSWDPTLVNPCTWFHVTCNNDNSVIRVDMGNATLSGQLVPQLGQLKNLQYLLWVIISDWAALLSVLRTTWIYVAQSLGILVPGLLHFLLLLLAQSLAISSGRSTQESEKILQLEQQVRQSREEAHQSREEARQSREQNERLQRQFESLFNAVLPLLPPDTQQLLQQANMQPDNEDDQQPSAGHYGNDY</sequence>
<feature type="compositionally biased region" description="Basic and acidic residues" evidence="4">
    <location>
        <begin position="195"/>
        <end position="213"/>
    </location>
</feature>
<feature type="region of interest" description="Disordered" evidence="4">
    <location>
        <begin position="240"/>
        <end position="264"/>
    </location>
</feature>
<proteinExistence type="predicted"/>
<evidence type="ECO:0000256" key="1">
    <source>
        <dbReference type="ARBA" id="ARBA00022614"/>
    </source>
</evidence>
<feature type="domain" description="Leucine-rich repeat-containing N-terminal plant-type" evidence="6">
    <location>
        <begin position="60"/>
        <end position="95"/>
    </location>
</feature>
<keyword evidence="1" id="KW-0433">Leucine-rich repeat</keyword>
<dbReference type="InterPro" id="IPR013210">
    <property type="entry name" value="LRR_N_plant-typ"/>
</dbReference>
<keyword evidence="3" id="KW-0677">Repeat</keyword>
<comment type="caution">
    <text evidence="7">The sequence shown here is derived from an EMBL/GenBank/DDBJ whole genome shotgun (WGS) entry which is preliminary data.</text>
</comment>
<keyword evidence="5" id="KW-1133">Transmembrane helix</keyword>
<reference evidence="7 8" key="1">
    <citation type="submission" date="2024-08" db="EMBL/GenBank/DDBJ databases">
        <title>Insights into the chromosomal genome structure of Flemingia macrophylla.</title>
        <authorList>
            <person name="Ding Y."/>
            <person name="Zhao Y."/>
            <person name="Bi W."/>
            <person name="Wu M."/>
            <person name="Zhao G."/>
            <person name="Gong Y."/>
            <person name="Li W."/>
            <person name="Zhang P."/>
        </authorList>
    </citation>
    <scope>NUCLEOTIDE SEQUENCE [LARGE SCALE GENOMIC DNA]</scope>
    <source>
        <strain evidence="7">DYQJB</strain>
        <tissue evidence="7">Leaf</tissue>
    </source>
</reference>
<evidence type="ECO:0000313" key="8">
    <source>
        <dbReference type="Proteomes" id="UP001603857"/>
    </source>
</evidence>
<evidence type="ECO:0000256" key="2">
    <source>
        <dbReference type="ARBA" id="ARBA00022729"/>
    </source>
</evidence>
<keyword evidence="8" id="KW-1185">Reference proteome</keyword>
<evidence type="ECO:0000256" key="4">
    <source>
        <dbReference type="SAM" id="MobiDB-lite"/>
    </source>
</evidence>
<evidence type="ECO:0000256" key="5">
    <source>
        <dbReference type="SAM" id="Phobius"/>
    </source>
</evidence>
<dbReference type="SUPFAM" id="SSF52058">
    <property type="entry name" value="L domain-like"/>
    <property type="match status" value="1"/>
</dbReference>
<accession>A0ABD1N942</accession>
<keyword evidence="2" id="KW-0732">Signal</keyword>
<keyword evidence="5" id="KW-0472">Membrane</keyword>
<keyword evidence="5" id="KW-0812">Transmembrane</keyword>
<dbReference type="AlphaFoldDB" id="A0ABD1N942"/>
<dbReference type="Proteomes" id="UP001603857">
    <property type="component" value="Unassembled WGS sequence"/>
</dbReference>
<evidence type="ECO:0000313" key="7">
    <source>
        <dbReference type="EMBL" id="KAL2344564.1"/>
    </source>
</evidence>
<gene>
    <name evidence="7" type="ORF">Fmac_005849</name>
</gene>
<dbReference type="PANTHER" id="PTHR47988">
    <property type="entry name" value="SOMATIC EMBRYOGENESIS RECEPTOR KINASE 1"/>
    <property type="match status" value="1"/>
</dbReference>
<name>A0ABD1N942_9FABA</name>
<dbReference type="EMBL" id="JBGMDY010000002">
    <property type="protein sequence ID" value="KAL2344564.1"/>
    <property type="molecule type" value="Genomic_DNA"/>
</dbReference>
<evidence type="ECO:0000259" key="6">
    <source>
        <dbReference type="Pfam" id="PF08263"/>
    </source>
</evidence>
<dbReference type="InterPro" id="IPR032675">
    <property type="entry name" value="LRR_dom_sf"/>
</dbReference>
<feature type="region of interest" description="Disordered" evidence="4">
    <location>
        <begin position="189"/>
        <end position="213"/>
    </location>
</feature>
<evidence type="ECO:0000256" key="3">
    <source>
        <dbReference type="ARBA" id="ARBA00022737"/>
    </source>
</evidence>
<protein>
    <recommendedName>
        <fullName evidence="6">Leucine-rich repeat-containing N-terminal plant-type domain-containing protein</fullName>
    </recommendedName>
</protein>
<dbReference type="Gene3D" id="3.80.10.10">
    <property type="entry name" value="Ribonuclease Inhibitor"/>
    <property type="match status" value="1"/>
</dbReference>
<organism evidence="7 8">
    <name type="scientific">Flemingia macrophylla</name>
    <dbReference type="NCBI Taxonomy" id="520843"/>
    <lineage>
        <taxon>Eukaryota</taxon>
        <taxon>Viridiplantae</taxon>
        <taxon>Streptophyta</taxon>
        <taxon>Embryophyta</taxon>
        <taxon>Tracheophyta</taxon>
        <taxon>Spermatophyta</taxon>
        <taxon>Magnoliopsida</taxon>
        <taxon>eudicotyledons</taxon>
        <taxon>Gunneridae</taxon>
        <taxon>Pentapetalae</taxon>
        <taxon>rosids</taxon>
        <taxon>fabids</taxon>
        <taxon>Fabales</taxon>
        <taxon>Fabaceae</taxon>
        <taxon>Papilionoideae</taxon>
        <taxon>50 kb inversion clade</taxon>
        <taxon>NPAAA clade</taxon>
        <taxon>indigoferoid/millettioid clade</taxon>
        <taxon>Phaseoleae</taxon>
        <taxon>Flemingia</taxon>
    </lineage>
</organism>
<feature type="transmembrane region" description="Helical" evidence="5">
    <location>
        <begin position="155"/>
        <end position="175"/>
    </location>
</feature>
<dbReference type="Pfam" id="PF08263">
    <property type="entry name" value="LRRNT_2"/>
    <property type="match status" value="1"/>
</dbReference>